<accession>A0A2H0R5X5</accession>
<evidence type="ECO:0000256" key="7">
    <source>
        <dbReference type="ARBA" id="ARBA00022741"/>
    </source>
</evidence>
<evidence type="ECO:0000259" key="18">
    <source>
        <dbReference type="PROSITE" id="PS50862"/>
    </source>
</evidence>
<feature type="region of interest" description="Disordered" evidence="17">
    <location>
        <begin position="47"/>
        <end position="73"/>
    </location>
</feature>
<evidence type="ECO:0000256" key="11">
    <source>
        <dbReference type="ARBA" id="ARBA00039158"/>
    </source>
</evidence>
<dbReference type="SUPFAM" id="SSF46589">
    <property type="entry name" value="tRNA-binding arm"/>
    <property type="match status" value="1"/>
</dbReference>
<dbReference type="Proteomes" id="UP000230232">
    <property type="component" value="Unassembled WGS sequence"/>
</dbReference>
<dbReference type="Gene3D" id="1.10.287.40">
    <property type="entry name" value="Serine-tRNA synthetase, tRNA binding domain"/>
    <property type="match status" value="1"/>
</dbReference>
<evidence type="ECO:0000256" key="9">
    <source>
        <dbReference type="ARBA" id="ARBA00022917"/>
    </source>
</evidence>
<name>A0A2H0R5X5_9BACT</name>
<feature type="binding site" evidence="16">
    <location>
        <begin position="270"/>
        <end position="272"/>
    </location>
    <ligand>
        <name>ATP</name>
        <dbReference type="ChEBI" id="CHEBI:30616"/>
    </ligand>
</feature>
<dbReference type="PRINTS" id="PR00981">
    <property type="entry name" value="TRNASYNTHSER"/>
</dbReference>
<comment type="catalytic activity">
    <reaction evidence="12">
        <text>tRNA(Sec) + L-serine + ATP = L-seryl-tRNA(Sec) + AMP + diphosphate + H(+)</text>
        <dbReference type="Rhea" id="RHEA:42580"/>
        <dbReference type="Rhea" id="RHEA-COMP:9742"/>
        <dbReference type="Rhea" id="RHEA-COMP:10128"/>
        <dbReference type="ChEBI" id="CHEBI:15378"/>
        <dbReference type="ChEBI" id="CHEBI:30616"/>
        <dbReference type="ChEBI" id="CHEBI:33019"/>
        <dbReference type="ChEBI" id="CHEBI:33384"/>
        <dbReference type="ChEBI" id="CHEBI:78442"/>
        <dbReference type="ChEBI" id="CHEBI:78533"/>
        <dbReference type="ChEBI" id="CHEBI:456215"/>
        <dbReference type="EC" id="6.1.1.11"/>
    </reaction>
</comment>
<proteinExistence type="inferred from homology"/>
<evidence type="ECO:0000256" key="3">
    <source>
        <dbReference type="ARBA" id="ARBA00010728"/>
    </source>
</evidence>
<evidence type="ECO:0000256" key="5">
    <source>
        <dbReference type="ARBA" id="ARBA00022490"/>
    </source>
</evidence>
<keyword evidence="5" id="KW-0963">Cytoplasm</keyword>
<evidence type="ECO:0000256" key="12">
    <source>
        <dbReference type="ARBA" id="ARBA00047929"/>
    </source>
</evidence>
<keyword evidence="10" id="KW-0030">Aminoacyl-tRNA synthetase</keyword>
<evidence type="ECO:0000313" key="19">
    <source>
        <dbReference type="EMBL" id="PIR41434.1"/>
    </source>
</evidence>
<keyword evidence="7" id="KW-0547">Nucleotide-binding</keyword>
<reference evidence="19 20" key="1">
    <citation type="submission" date="2017-09" db="EMBL/GenBank/DDBJ databases">
        <title>Depth-based differentiation of microbial function through sediment-hosted aquifers and enrichment of novel symbionts in the deep terrestrial subsurface.</title>
        <authorList>
            <person name="Probst A.J."/>
            <person name="Ladd B."/>
            <person name="Jarett J.K."/>
            <person name="Geller-Mcgrath D.E."/>
            <person name="Sieber C.M."/>
            <person name="Emerson J.B."/>
            <person name="Anantharaman K."/>
            <person name="Thomas B.C."/>
            <person name="Malmstrom R."/>
            <person name="Stieglmeier M."/>
            <person name="Klingl A."/>
            <person name="Woyke T."/>
            <person name="Ryan C.M."/>
            <person name="Banfield J.F."/>
        </authorList>
    </citation>
    <scope>NUCLEOTIDE SEQUENCE [LARGE SCALE GENOMIC DNA]</scope>
    <source>
        <strain evidence="19">CG10_big_fil_rev_8_21_14_0_10_46_23</strain>
    </source>
</reference>
<evidence type="ECO:0000256" key="14">
    <source>
        <dbReference type="NCBIfam" id="TIGR00414"/>
    </source>
</evidence>
<comment type="caution">
    <text evidence="19">The sequence shown here is derived from an EMBL/GenBank/DDBJ whole genome shotgun (WGS) entry which is preliminary data.</text>
</comment>
<dbReference type="InterPro" id="IPR045864">
    <property type="entry name" value="aa-tRNA-synth_II/BPL/LPL"/>
</dbReference>
<dbReference type="EC" id="6.1.1.11" evidence="4 14"/>
<dbReference type="EMBL" id="PCXO01000005">
    <property type="protein sequence ID" value="PIR41434.1"/>
    <property type="molecule type" value="Genomic_DNA"/>
</dbReference>
<dbReference type="InterPro" id="IPR010978">
    <property type="entry name" value="tRNA-bd_arm"/>
</dbReference>
<evidence type="ECO:0000313" key="20">
    <source>
        <dbReference type="Proteomes" id="UP000230232"/>
    </source>
</evidence>
<comment type="subcellular location">
    <subcellularLocation>
        <location evidence="1">Cytoplasm</location>
    </subcellularLocation>
</comment>
<sequence>MLDIKFIRENFEFVKKAAHDKGCKLDFDKLLKLDKERRDLLGELEKLRANQNKGSKAKPTPEEQGALKNNKQRIQAQEKELEGVTTEFDALMLKIPNPAMADVPVGKDEADNQVIRKWGEPREFKFRVRDHVELGEILDVIDIDRATKVSGARSAYLKGGAVKIQFALVQFVFEALTNEKTLAKIIKSMGEKINPKPFVPVVPPVIIKPEPFRRMARLSEADKDERYYLQQDDKYLVGSAEHTLGSMFMDEIIDERDLPIRFLGYSTSFRREAGSYGKDTRGILRVHQFDKLEMESFTVGEDSLKEHNFFVAIQEYLMQQLDIPYQVILVSTGDMGGPDAHQVDIEAWIPGQNKYRETHTADLMTDYQARRLQTRVRRLNGQIEVAHTNDATAFAIGRILIAILENNQEEDGSVRIPKILQKYLGQKVIRPPENK</sequence>
<comment type="similarity">
    <text evidence="3">Belongs to the class-II aminoacyl-tRNA synthetase family. Type-1 seryl-tRNA synthetase subfamily.</text>
</comment>
<dbReference type="PANTHER" id="PTHR43697:SF1">
    <property type="entry name" value="SERINE--TRNA LIGASE"/>
    <property type="match status" value="1"/>
</dbReference>
<evidence type="ECO:0000256" key="17">
    <source>
        <dbReference type="SAM" id="MobiDB-lite"/>
    </source>
</evidence>
<feature type="binding site" evidence="16">
    <location>
        <begin position="286"/>
        <end position="289"/>
    </location>
    <ligand>
        <name>ATP</name>
        <dbReference type="ChEBI" id="CHEBI:30616"/>
    </ligand>
</feature>
<evidence type="ECO:0000256" key="13">
    <source>
        <dbReference type="ARBA" id="ARBA00048823"/>
    </source>
</evidence>
<dbReference type="PROSITE" id="PS50862">
    <property type="entry name" value="AA_TRNA_LIGASE_II"/>
    <property type="match status" value="1"/>
</dbReference>
<evidence type="ECO:0000256" key="10">
    <source>
        <dbReference type="ARBA" id="ARBA00023146"/>
    </source>
</evidence>
<dbReference type="GO" id="GO:0006434">
    <property type="term" value="P:seryl-tRNA aminoacylation"/>
    <property type="evidence" value="ECO:0007669"/>
    <property type="project" value="UniProtKB-UniRule"/>
</dbReference>
<dbReference type="InterPro" id="IPR002314">
    <property type="entry name" value="aa-tRNA-synt_IIb"/>
</dbReference>
<keyword evidence="9" id="KW-0648">Protein biosynthesis</keyword>
<evidence type="ECO:0000256" key="6">
    <source>
        <dbReference type="ARBA" id="ARBA00022598"/>
    </source>
</evidence>
<dbReference type="NCBIfam" id="TIGR00414">
    <property type="entry name" value="serS"/>
    <property type="match status" value="1"/>
</dbReference>
<dbReference type="InterPro" id="IPR002317">
    <property type="entry name" value="Ser-tRNA-ligase_type_1"/>
</dbReference>
<dbReference type="SUPFAM" id="SSF55681">
    <property type="entry name" value="Class II aaRS and biotin synthetases"/>
    <property type="match status" value="1"/>
</dbReference>
<evidence type="ECO:0000256" key="2">
    <source>
        <dbReference type="ARBA" id="ARBA00005045"/>
    </source>
</evidence>
<dbReference type="PIRSF" id="PIRSF001529">
    <property type="entry name" value="Ser-tRNA-synth_IIa"/>
    <property type="match status" value="1"/>
</dbReference>
<keyword evidence="6 19" id="KW-0436">Ligase</keyword>
<dbReference type="Gene3D" id="3.30.930.10">
    <property type="entry name" value="Bira Bifunctional Protein, Domain 2"/>
    <property type="match status" value="1"/>
</dbReference>
<keyword evidence="8 16" id="KW-0067">ATP-binding</keyword>
<gene>
    <name evidence="19" type="ORF">COV31_00995</name>
</gene>
<dbReference type="AlphaFoldDB" id="A0A2H0R5X5"/>
<evidence type="ECO:0000256" key="4">
    <source>
        <dbReference type="ARBA" id="ARBA00012840"/>
    </source>
</evidence>
<dbReference type="InterPro" id="IPR015866">
    <property type="entry name" value="Ser-tRNA-synth_1_N"/>
</dbReference>
<comment type="pathway">
    <text evidence="2">Aminoacyl-tRNA biosynthesis; selenocysteinyl-tRNA(Sec) biosynthesis; L-seryl-tRNA(Sec) from L-serine and tRNA(Sec): step 1/1.</text>
</comment>
<dbReference type="InterPro" id="IPR042103">
    <property type="entry name" value="SerRS_1_N_sf"/>
</dbReference>
<dbReference type="GO" id="GO:0005524">
    <property type="term" value="F:ATP binding"/>
    <property type="evidence" value="ECO:0007669"/>
    <property type="project" value="UniProtKB-KW"/>
</dbReference>
<comment type="catalytic activity">
    <reaction evidence="13">
        <text>tRNA(Ser) + L-serine + ATP = L-seryl-tRNA(Ser) + AMP + diphosphate + H(+)</text>
        <dbReference type="Rhea" id="RHEA:12292"/>
        <dbReference type="Rhea" id="RHEA-COMP:9669"/>
        <dbReference type="Rhea" id="RHEA-COMP:9703"/>
        <dbReference type="ChEBI" id="CHEBI:15378"/>
        <dbReference type="ChEBI" id="CHEBI:30616"/>
        <dbReference type="ChEBI" id="CHEBI:33019"/>
        <dbReference type="ChEBI" id="CHEBI:33384"/>
        <dbReference type="ChEBI" id="CHEBI:78442"/>
        <dbReference type="ChEBI" id="CHEBI:78533"/>
        <dbReference type="ChEBI" id="CHEBI:456215"/>
        <dbReference type="EC" id="6.1.1.11"/>
    </reaction>
</comment>
<evidence type="ECO:0000256" key="8">
    <source>
        <dbReference type="ARBA" id="ARBA00022840"/>
    </source>
</evidence>
<dbReference type="InterPro" id="IPR006195">
    <property type="entry name" value="aa-tRNA-synth_II"/>
</dbReference>
<evidence type="ECO:0000256" key="1">
    <source>
        <dbReference type="ARBA" id="ARBA00004496"/>
    </source>
</evidence>
<dbReference type="Pfam" id="PF02403">
    <property type="entry name" value="Seryl_tRNA_N"/>
    <property type="match status" value="1"/>
</dbReference>
<dbReference type="GO" id="GO:0005737">
    <property type="term" value="C:cytoplasm"/>
    <property type="evidence" value="ECO:0007669"/>
    <property type="project" value="UniProtKB-SubCell"/>
</dbReference>
<feature type="binding site" evidence="15">
    <location>
        <position position="270"/>
    </location>
    <ligand>
        <name>L-serine</name>
        <dbReference type="ChEBI" id="CHEBI:33384"/>
    </ligand>
</feature>
<feature type="site" description="Important for serine binding" evidence="15">
    <location>
        <position position="392"/>
    </location>
</feature>
<organism evidence="19 20">
    <name type="scientific">Candidatus Yanofskybacteria bacterium CG10_big_fil_rev_8_21_14_0_10_46_23</name>
    <dbReference type="NCBI Taxonomy" id="1975098"/>
    <lineage>
        <taxon>Bacteria</taxon>
        <taxon>Candidatus Yanofskyibacteriota</taxon>
    </lineage>
</organism>
<evidence type="ECO:0000256" key="16">
    <source>
        <dbReference type="PIRSR" id="PIRSR001529-2"/>
    </source>
</evidence>
<dbReference type="PANTHER" id="PTHR43697">
    <property type="entry name" value="SERYL-TRNA SYNTHETASE"/>
    <property type="match status" value="1"/>
</dbReference>
<protein>
    <recommendedName>
        <fullName evidence="11 14">Serine--tRNA ligase</fullName>
        <ecNumber evidence="4 14">6.1.1.11</ecNumber>
    </recommendedName>
</protein>
<dbReference type="GO" id="GO:0004828">
    <property type="term" value="F:serine-tRNA ligase activity"/>
    <property type="evidence" value="ECO:0007669"/>
    <property type="project" value="UniProtKB-UniRule"/>
</dbReference>
<feature type="domain" description="Aminoacyl-transfer RNA synthetases class-II family profile" evidence="18">
    <location>
        <begin position="179"/>
        <end position="417"/>
    </location>
</feature>
<feature type="binding site" evidence="15">
    <location>
        <position position="293"/>
    </location>
    <ligand>
        <name>L-serine</name>
        <dbReference type="ChEBI" id="CHEBI:33384"/>
    </ligand>
</feature>
<dbReference type="Pfam" id="PF00587">
    <property type="entry name" value="tRNA-synt_2b"/>
    <property type="match status" value="1"/>
</dbReference>
<evidence type="ECO:0000256" key="15">
    <source>
        <dbReference type="PIRSR" id="PIRSR001529-1"/>
    </source>
</evidence>